<dbReference type="InterPro" id="IPR008160">
    <property type="entry name" value="Collagen"/>
</dbReference>
<dbReference type="InterPro" id="IPR036116">
    <property type="entry name" value="FN3_sf"/>
</dbReference>
<keyword evidence="4" id="KW-0176">Collagen</keyword>
<dbReference type="SUPFAM" id="SSF49265">
    <property type="entry name" value="Fibronectin type III"/>
    <property type="match status" value="1"/>
</dbReference>
<dbReference type="GO" id="GO:0030247">
    <property type="term" value="F:polysaccharide binding"/>
    <property type="evidence" value="ECO:0007669"/>
    <property type="project" value="UniProtKB-UniRule"/>
</dbReference>
<evidence type="ECO:0000313" key="4">
    <source>
        <dbReference type="EMBL" id="SCL61497.1"/>
    </source>
</evidence>
<dbReference type="Pfam" id="PF01391">
    <property type="entry name" value="Collagen"/>
    <property type="match status" value="1"/>
</dbReference>
<keyword evidence="2" id="KW-0732">Signal</keyword>
<dbReference type="PROSITE" id="PS51173">
    <property type="entry name" value="CBM2"/>
    <property type="match status" value="1"/>
</dbReference>
<dbReference type="InterPro" id="IPR008965">
    <property type="entry name" value="CBM2/CBM3_carb-bd_dom_sf"/>
</dbReference>
<gene>
    <name evidence="4" type="ORF">GA0070617_4681</name>
</gene>
<accession>A0A1C6V5Q9</accession>
<dbReference type="Proteomes" id="UP000198937">
    <property type="component" value="Unassembled WGS sequence"/>
</dbReference>
<dbReference type="Gene3D" id="2.60.40.290">
    <property type="match status" value="1"/>
</dbReference>
<sequence>MLRTFGTILATATLALTGWAGSAGAAGAPGSNGAPGSIGASGSNGVSGSIGAPGSAGAAASTPAPTPTPTFACPPALPISGQVTGATTTSLTISYSMLLSPPCGYDPPMRVTLFASQADAQQKQNPVASAVTGPQRYGTVTVTGLTPDTEYWFRFSDAAGTWDPYLIGGPARTLGQAQVQCAAAITVDSSWAGGFMATVTVRNPGDRPLHSWRVGWRWSAGERIQTLWGGVAEGTGDIVSVRNATYNATLLPGGSTTFGMIVAAAAVPASITTTCSQ</sequence>
<dbReference type="SUPFAM" id="SSF49384">
    <property type="entry name" value="Carbohydrate-binding domain"/>
    <property type="match status" value="1"/>
</dbReference>
<dbReference type="GO" id="GO:0004553">
    <property type="term" value="F:hydrolase activity, hydrolyzing O-glycosyl compounds"/>
    <property type="evidence" value="ECO:0007669"/>
    <property type="project" value="InterPro"/>
</dbReference>
<feature type="signal peptide" evidence="2">
    <location>
        <begin position="1"/>
        <end position="25"/>
    </location>
</feature>
<dbReference type="OrthoDB" id="3402620at2"/>
<name>A0A1C6V5Q9_9ACTN</name>
<proteinExistence type="predicted"/>
<evidence type="ECO:0000256" key="2">
    <source>
        <dbReference type="SAM" id="SignalP"/>
    </source>
</evidence>
<evidence type="ECO:0000313" key="5">
    <source>
        <dbReference type="Proteomes" id="UP000198937"/>
    </source>
</evidence>
<dbReference type="InterPro" id="IPR013783">
    <property type="entry name" value="Ig-like_fold"/>
</dbReference>
<dbReference type="RefSeq" id="WP_091447118.1">
    <property type="nucleotide sequence ID" value="NZ_BMMJ01000010.1"/>
</dbReference>
<feature type="domain" description="CBM2" evidence="3">
    <location>
        <begin position="174"/>
        <end position="277"/>
    </location>
</feature>
<feature type="chain" id="PRO_5008748416" evidence="2">
    <location>
        <begin position="26"/>
        <end position="277"/>
    </location>
</feature>
<dbReference type="SMART" id="SM00637">
    <property type="entry name" value="CBD_II"/>
    <property type="match status" value="1"/>
</dbReference>
<keyword evidence="5" id="KW-1185">Reference proteome</keyword>
<dbReference type="Pfam" id="PF00553">
    <property type="entry name" value="CBM_2"/>
    <property type="match status" value="1"/>
</dbReference>
<dbReference type="STRING" id="683228.GA0070617_4681"/>
<reference evidence="4 5" key="1">
    <citation type="submission" date="2016-06" db="EMBL/GenBank/DDBJ databases">
        <authorList>
            <person name="Kjaerup R.B."/>
            <person name="Dalgaard T.S."/>
            <person name="Juul-Madsen H.R."/>
        </authorList>
    </citation>
    <scope>NUCLEOTIDE SEQUENCE [LARGE SCALE GENOMIC DNA]</scope>
    <source>
        <strain evidence="4 5">DSM 45577</strain>
    </source>
</reference>
<feature type="region of interest" description="Disordered" evidence="1">
    <location>
        <begin position="52"/>
        <end position="73"/>
    </location>
</feature>
<protein>
    <submittedName>
        <fullName evidence="4">Collagen triple helix repeat-containing protein</fullName>
    </submittedName>
</protein>
<evidence type="ECO:0000256" key="1">
    <source>
        <dbReference type="SAM" id="MobiDB-lite"/>
    </source>
</evidence>
<evidence type="ECO:0000259" key="3">
    <source>
        <dbReference type="PROSITE" id="PS51173"/>
    </source>
</evidence>
<dbReference type="GO" id="GO:0005975">
    <property type="term" value="P:carbohydrate metabolic process"/>
    <property type="evidence" value="ECO:0007669"/>
    <property type="project" value="InterPro"/>
</dbReference>
<dbReference type="AlphaFoldDB" id="A0A1C6V5Q9"/>
<organism evidence="4 5">
    <name type="scientific">Micromonospora yangpuensis</name>
    <dbReference type="NCBI Taxonomy" id="683228"/>
    <lineage>
        <taxon>Bacteria</taxon>
        <taxon>Bacillati</taxon>
        <taxon>Actinomycetota</taxon>
        <taxon>Actinomycetes</taxon>
        <taxon>Micromonosporales</taxon>
        <taxon>Micromonosporaceae</taxon>
        <taxon>Micromonospora</taxon>
    </lineage>
</organism>
<dbReference type="EMBL" id="FMIA01000002">
    <property type="protein sequence ID" value="SCL61497.1"/>
    <property type="molecule type" value="Genomic_DNA"/>
</dbReference>
<dbReference type="Gene3D" id="2.60.40.10">
    <property type="entry name" value="Immunoglobulins"/>
    <property type="match status" value="1"/>
</dbReference>
<dbReference type="InterPro" id="IPR001919">
    <property type="entry name" value="CBD2"/>
</dbReference>
<dbReference type="InterPro" id="IPR012291">
    <property type="entry name" value="CBM2_carb-bd_dom_sf"/>
</dbReference>